<dbReference type="HOGENOM" id="CLU_972273_0_0_3"/>
<dbReference type="KEGG" id="pmg:P9301_14201"/>
<dbReference type="InterPro" id="IPR029063">
    <property type="entry name" value="SAM-dependent_MTases_sf"/>
</dbReference>
<dbReference type="EMBL" id="CP000576">
    <property type="protein sequence ID" value="ABO18043.1"/>
    <property type="molecule type" value="Genomic_DNA"/>
</dbReference>
<gene>
    <name evidence="1" type="ordered locus">P9301_14201</name>
</gene>
<dbReference type="STRING" id="167546.P9301_14201"/>
<keyword evidence="2" id="KW-1185">Reference proteome</keyword>
<dbReference type="OrthoDB" id="421066at2"/>
<dbReference type="eggNOG" id="COG2227">
    <property type="taxonomic scope" value="Bacteria"/>
</dbReference>
<proteinExistence type="predicted"/>
<dbReference type="AlphaFoldDB" id="A3PE68"/>
<accession>A3PE68</accession>
<name>A3PE68_PROM0</name>
<dbReference type="Proteomes" id="UP000001430">
    <property type="component" value="Chromosome"/>
</dbReference>
<evidence type="ECO:0008006" key="3">
    <source>
        <dbReference type="Google" id="ProtNLM"/>
    </source>
</evidence>
<evidence type="ECO:0000313" key="1">
    <source>
        <dbReference type="EMBL" id="ABO18043.1"/>
    </source>
</evidence>
<reference evidence="1 2" key="1">
    <citation type="journal article" date="2007" name="PLoS Genet.">
        <title>Patterns and implications of gene gain and loss in the evolution of Prochlorococcus.</title>
        <authorList>
            <person name="Kettler G.C."/>
            <person name="Martiny A.C."/>
            <person name="Huang K."/>
            <person name="Zucker J."/>
            <person name="Coleman M.L."/>
            <person name="Rodrigue S."/>
            <person name="Chen F."/>
            <person name="Lapidus A."/>
            <person name="Ferriera S."/>
            <person name="Johnson J."/>
            <person name="Steglich C."/>
            <person name="Church G.M."/>
            <person name="Richardson P."/>
            <person name="Chisholm S.W."/>
        </authorList>
    </citation>
    <scope>NUCLEOTIDE SEQUENCE [LARGE SCALE GENOMIC DNA]</scope>
    <source>
        <strain evidence="1 2">MIT 9301</strain>
    </source>
</reference>
<dbReference type="Gene3D" id="3.40.50.150">
    <property type="entry name" value="Vaccinia Virus protein VP39"/>
    <property type="match status" value="1"/>
</dbReference>
<protein>
    <recommendedName>
        <fullName evidence="3">Methyltransferase type 11 domain-containing protein</fullName>
    </recommendedName>
</protein>
<organism evidence="1 2">
    <name type="scientific">Prochlorococcus marinus (strain MIT 9301)</name>
    <dbReference type="NCBI Taxonomy" id="167546"/>
    <lineage>
        <taxon>Bacteria</taxon>
        <taxon>Bacillati</taxon>
        <taxon>Cyanobacteriota</taxon>
        <taxon>Cyanophyceae</taxon>
        <taxon>Synechococcales</taxon>
        <taxon>Prochlorococcaceae</taxon>
        <taxon>Prochlorococcus</taxon>
    </lineage>
</organism>
<dbReference type="RefSeq" id="WP_011863352.1">
    <property type="nucleotide sequence ID" value="NC_009091.1"/>
</dbReference>
<dbReference type="eggNOG" id="COG2226">
    <property type="taxonomic scope" value="Bacteria"/>
</dbReference>
<sequence>MKNFYKNQKSFDILSPRKLFSQINNLREIKYWSKVLNRPNGWHYDLDIIWILNKLIEYDIKPGGWILDAGAGQGLLQFILASRGYNVISYDYSDRDVLFRAKSIFQITNEKKEIEFKHKYMANIKYAPKNSNINSIFSYIKRCGLKVFLKNGFDWLVNFLIFCYEFISKRNKNYGSIVMRRGSFQDLSKFNFKVDAIVSLSAIEHCDKEQIKECLEQMFRKVSKGPMLITTSINSLTEDSYENYFCSWTFGKNSLLELFNVSVQEKEIDSVQTEIQKNNLFWNRLDSYYFQRKDSYFYKNKNVPYVPIGIDYFNKY</sequence>
<evidence type="ECO:0000313" key="2">
    <source>
        <dbReference type="Proteomes" id="UP000001430"/>
    </source>
</evidence>
<dbReference type="SUPFAM" id="SSF53335">
    <property type="entry name" value="S-adenosyl-L-methionine-dependent methyltransferases"/>
    <property type="match status" value="1"/>
</dbReference>